<dbReference type="RefSeq" id="WP_088648602.1">
    <property type="nucleotide sequence ID" value="NZ_AQQR01000001.1"/>
</dbReference>
<feature type="domain" description="Peptidase M20 dimerisation" evidence="3">
    <location>
        <begin position="188"/>
        <end position="284"/>
    </location>
</feature>
<comment type="cofactor">
    <cofactor evidence="2">
        <name>Mn(2+)</name>
        <dbReference type="ChEBI" id="CHEBI:29035"/>
    </cofactor>
    <text evidence="2">The Mn(2+) ion enhances activity.</text>
</comment>
<dbReference type="Gene3D" id="3.30.70.360">
    <property type="match status" value="1"/>
</dbReference>
<dbReference type="AlphaFoldDB" id="A0A225NSX2"/>
<dbReference type="PIRSF" id="PIRSF005962">
    <property type="entry name" value="Pept_M20D_amidohydro"/>
    <property type="match status" value="1"/>
</dbReference>
<feature type="binding site" evidence="2">
    <location>
        <position position="106"/>
    </location>
    <ligand>
        <name>Mn(2+)</name>
        <dbReference type="ChEBI" id="CHEBI:29035"/>
        <label>2</label>
    </ligand>
</feature>
<dbReference type="InterPro" id="IPR002933">
    <property type="entry name" value="Peptidase_M20"/>
</dbReference>
<dbReference type="InterPro" id="IPR017439">
    <property type="entry name" value="Amidohydrolase"/>
</dbReference>
<evidence type="ECO:0000313" key="4">
    <source>
        <dbReference type="EMBL" id="OWU77929.1"/>
    </source>
</evidence>
<evidence type="ECO:0000313" key="5">
    <source>
        <dbReference type="Proteomes" id="UP000215377"/>
    </source>
</evidence>
<feature type="binding site" evidence="2">
    <location>
        <position position="104"/>
    </location>
    <ligand>
        <name>Mn(2+)</name>
        <dbReference type="ChEBI" id="CHEBI:29035"/>
        <label>2</label>
    </ligand>
</feature>
<dbReference type="SUPFAM" id="SSF53187">
    <property type="entry name" value="Zn-dependent exopeptidases"/>
    <property type="match status" value="1"/>
</dbReference>
<reference evidence="4 5" key="1">
    <citation type="submission" date="2013-04" db="EMBL/GenBank/DDBJ databases">
        <title>Oceanicola sp. 22II1-22F33 Genome Sequencing.</title>
        <authorList>
            <person name="Lai Q."/>
            <person name="Li G."/>
            <person name="Shao Z."/>
        </authorList>
    </citation>
    <scope>NUCLEOTIDE SEQUENCE [LARGE SCALE GENOMIC DNA]</scope>
    <source>
        <strain evidence="4 5">22II1-22F33</strain>
    </source>
</reference>
<dbReference type="PANTHER" id="PTHR11014:SF63">
    <property type="entry name" value="METALLOPEPTIDASE, PUTATIVE (AFU_ORTHOLOGUE AFUA_6G09600)-RELATED"/>
    <property type="match status" value="1"/>
</dbReference>
<dbReference type="SUPFAM" id="SSF55031">
    <property type="entry name" value="Bacterial exopeptidase dimerisation domain"/>
    <property type="match status" value="1"/>
</dbReference>
<dbReference type="InterPro" id="IPR036264">
    <property type="entry name" value="Bact_exopeptidase_dim_dom"/>
</dbReference>
<protein>
    <submittedName>
        <fullName evidence="4">Amidohydrolase</fullName>
    </submittedName>
</protein>
<dbReference type="CDD" id="cd05666">
    <property type="entry name" value="M20_Acy1-like"/>
    <property type="match status" value="1"/>
</dbReference>
<accession>A0A225NSX2</accession>
<dbReference type="GO" id="GO:0046872">
    <property type="term" value="F:metal ion binding"/>
    <property type="evidence" value="ECO:0007669"/>
    <property type="project" value="UniProtKB-KW"/>
</dbReference>
<dbReference type="EMBL" id="AQQR01000001">
    <property type="protein sequence ID" value="OWU77929.1"/>
    <property type="molecule type" value="Genomic_DNA"/>
</dbReference>
<sequence>MPIKNRLAEMQDEITGWRRHLHQHPELMYEVHETAAFVVERLKDFGLTDITTGIGRTGVVAVIEGKSNTSGKVIGLRADMDALPITEASGVDYASHTPGVMHACGHDGHTSILLGAAKYLSETRNFDGRVVLIFQPAEEGGAGALAMCRDGLMDRWGIQEVYGLHNAPGLPVGSFHTRPGPLQASSDEFEIRVTGRGGHAATPQEAIDTTLVACQIVVTLHSIVSRNVDPLRPTVLTVGTFETDSGASNIIPQTARLTGTVRTLDPEVRKLAETRIRRVVEDTASAFGATAELIWEPGYPVTVNSPDHAAFAAEAARAVSPDVDEACDPIMPSEDFSYMLEERPGAYLFLGNGDTPMCHHPAYVFDDEAIPLGASWFAELVERRMPA</sequence>
<dbReference type="GO" id="GO:0019877">
    <property type="term" value="P:diaminopimelate biosynthetic process"/>
    <property type="evidence" value="ECO:0007669"/>
    <property type="project" value="UniProtKB-ARBA"/>
</dbReference>
<dbReference type="Pfam" id="PF01546">
    <property type="entry name" value="Peptidase_M20"/>
    <property type="match status" value="1"/>
</dbReference>
<organism evidence="4 5">
    <name type="scientific">Marinibacterium profundimaris</name>
    <dbReference type="NCBI Taxonomy" id="1679460"/>
    <lineage>
        <taxon>Bacteria</taxon>
        <taxon>Pseudomonadati</taxon>
        <taxon>Pseudomonadota</taxon>
        <taxon>Alphaproteobacteria</taxon>
        <taxon>Rhodobacterales</taxon>
        <taxon>Paracoccaceae</taxon>
        <taxon>Marinibacterium</taxon>
    </lineage>
</organism>
<dbReference type="Proteomes" id="UP000215377">
    <property type="component" value="Unassembled WGS sequence"/>
</dbReference>
<evidence type="ECO:0000256" key="2">
    <source>
        <dbReference type="PIRSR" id="PIRSR005962-1"/>
    </source>
</evidence>
<feature type="binding site" evidence="2">
    <location>
        <position position="165"/>
    </location>
    <ligand>
        <name>Mn(2+)</name>
        <dbReference type="ChEBI" id="CHEBI:29035"/>
        <label>2</label>
    </ligand>
</feature>
<keyword evidence="2" id="KW-0464">Manganese</keyword>
<evidence type="ECO:0000256" key="1">
    <source>
        <dbReference type="ARBA" id="ARBA00022801"/>
    </source>
</evidence>
<dbReference type="OrthoDB" id="9777385at2"/>
<evidence type="ECO:0000259" key="3">
    <source>
        <dbReference type="Pfam" id="PF07687"/>
    </source>
</evidence>
<comment type="caution">
    <text evidence="4">The sequence shown here is derived from an EMBL/GenBank/DDBJ whole genome shotgun (WGS) entry which is preliminary data.</text>
</comment>
<dbReference type="InterPro" id="IPR011650">
    <property type="entry name" value="Peptidase_M20_dimer"/>
</dbReference>
<keyword evidence="2" id="KW-0479">Metal-binding</keyword>
<keyword evidence="5" id="KW-1185">Reference proteome</keyword>
<dbReference type="GO" id="GO:0050118">
    <property type="term" value="F:N-acetyldiaminopimelate deacetylase activity"/>
    <property type="evidence" value="ECO:0007669"/>
    <property type="project" value="UniProtKB-ARBA"/>
</dbReference>
<feature type="binding site" evidence="2">
    <location>
        <position position="359"/>
    </location>
    <ligand>
        <name>Mn(2+)</name>
        <dbReference type="ChEBI" id="CHEBI:29035"/>
        <label>2</label>
    </ligand>
</feature>
<keyword evidence="1 4" id="KW-0378">Hydrolase</keyword>
<dbReference type="NCBIfam" id="TIGR01891">
    <property type="entry name" value="amidohydrolases"/>
    <property type="match status" value="1"/>
</dbReference>
<dbReference type="Gene3D" id="3.40.630.10">
    <property type="entry name" value="Zn peptidases"/>
    <property type="match status" value="1"/>
</dbReference>
<dbReference type="Pfam" id="PF07687">
    <property type="entry name" value="M20_dimer"/>
    <property type="match status" value="1"/>
</dbReference>
<dbReference type="FunFam" id="3.30.70.360:FF:000001">
    <property type="entry name" value="N-acetyldiaminopimelate deacetylase"/>
    <property type="match status" value="1"/>
</dbReference>
<gene>
    <name evidence="4" type="ORF">ATO3_04670</name>
</gene>
<proteinExistence type="predicted"/>
<feature type="binding site" evidence="2">
    <location>
        <position position="139"/>
    </location>
    <ligand>
        <name>Mn(2+)</name>
        <dbReference type="ChEBI" id="CHEBI:29035"/>
        <label>2</label>
    </ligand>
</feature>
<dbReference type="PANTHER" id="PTHR11014">
    <property type="entry name" value="PEPTIDASE M20 FAMILY MEMBER"/>
    <property type="match status" value="1"/>
</dbReference>
<name>A0A225NSX2_9RHOB</name>